<protein>
    <recommendedName>
        <fullName evidence="2">KIB1-4 beta-propeller domain-containing protein</fullName>
    </recommendedName>
</protein>
<keyword evidence="4" id="KW-1185">Reference proteome</keyword>
<sequence length="431" mass="46345">MFAKLSDRFSKYVCGVSPPKTAGHDRYKAGLRSLLLLPPPSPETQQRGSSSSTPEDAAAAADDDDDVSVTAMMSSPGEPRTTELDREEEMASTLPCLAFASELGYRVFSLAKMRMLDGAGDSRPLPPVPGRRLVPSPHGGTVLATDVCYRHPCHLVDPFTGARAPLPDLPVPFSEREPVGYHPDDEPRPRRVRATDDGLAWDWSPRGVMVARGDTAFFRAHGGGAARGAEWTPVHQSARGSPMTVNYRGGRFFLLELRTLETTVVDAGTLRASARIPAPAGLRVDGDVDAAYLAPTSAAGGAVLLVRRAGPDSRGMLFTEAYRARGGDAGGRRRWVRAHDIGDRAVFVDGAHAFTVAAGPAGALANRVYVVLANRVARPCGRLAVAYDVGFADLARPERMGRLGLDVGEVEPMWGQPHWIIRRDDGSDRQH</sequence>
<comment type="caution">
    <text evidence="3">The sequence shown here is derived from an EMBL/GenBank/DDBJ whole genome shotgun (WGS) entry which is preliminary data.</text>
</comment>
<feature type="domain" description="KIB1-4 beta-propeller" evidence="2">
    <location>
        <begin position="125"/>
        <end position="371"/>
    </location>
</feature>
<evidence type="ECO:0000313" key="4">
    <source>
        <dbReference type="Proteomes" id="UP000823388"/>
    </source>
</evidence>
<dbReference type="PANTHER" id="PTHR33127">
    <property type="entry name" value="TRANSMEMBRANE PROTEIN"/>
    <property type="match status" value="1"/>
</dbReference>
<dbReference type="Proteomes" id="UP000823388">
    <property type="component" value="Chromosome 6K"/>
</dbReference>
<proteinExistence type="predicted"/>
<dbReference type="InterPro" id="IPR005174">
    <property type="entry name" value="KIB1-4_b-propeller"/>
</dbReference>
<organism evidence="3 4">
    <name type="scientific">Panicum virgatum</name>
    <name type="common">Blackwell switchgrass</name>
    <dbReference type="NCBI Taxonomy" id="38727"/>
    <lineage>
        <taxon>Eukaryota</taxon>
        <taxon>Viridiplantae</taxon>
        <taxon>Streptophyta</taxon>
        <taxon>Embryophyta</taxon>
        <taxon>Tracheophyta</taxon>
        <taxon>Spermatophyta</taxon>
        <taxon>Magnoliopsida</taxon>
        <taxon>Liliopsida</taxon>
        <taxon>Poales</taxon>
        <taxon>Poaceae</taxon>
        <taxon>PACMAD clade</taxon>
        <taxon>Panicoideae</taxon>
        <taxon>Panicodae</taxon>
        <taxon>Paniceae</taxon>
        <taxon>Panicinae</taxon>
        <taxon>Panicum</taxon>
        <taxon>Panicum sect. Hiantes</taxon>
    </lineage>
</organism>
<feature type="compositionally biased region" description="Low complexity" evidence="1">
    <location>
        <begin position="49"/>
        <end position="60"/>
    </location>
</feature>
<evidence type="ECO:0000259" key="2">
    <source>
        <dbReference type="Pfam" id="PF03478"/>
    </source>
</evidence>
<name>A0A8T0RAI4_PANVG</name>
<dbReference type="EMBL" id="CM029047">
    <property type="protein sequence ID" value="KAG2582150.1"/>
    <property type="molecule type" value="Genomic_DNA"/>
</dbReference>
<dbReference type="Pfam" id="PF03478">
    <property type="entry name" value="Beta-prop_KIB1-4"/>
    <property type="match status" value="1"/>
</dbReference>
<evidence type="ECO:0000256" key="1">
    <source>
        <dbReference type="SAM" id="MobiDB-lite"/>
    </source>
</evidence>
<evidence type="ECO:0000313" key="3">
    <source>
        <dbReference type="EMBL" id="KAG2582150.1"/>
    </source>
</evidence>
<dbReference type="PANTHER" id="PTHR33127:SF24">
    <property type="entry name" value="OS08G0193000 PROTEIN"/>
    <property type="match status" value="1"/>
</dbReference>
<reference evidence="3" key="1">
    <citation type="submission" date="2020-05" db="EMBL/GenBank/DDBJ databases">
        <title>WGS assembly of Panicum virgatum.</title>
        <authorList>
            <person name="Lovell J.T."/>
            <person name="Jenkins J."/>
            <person name="Shu S."/>
            <person name="Juenger T.E."/>
            <person name="Schmutz J."/>
        </authorList>
    </citation>
    <scope>NUCLEOTIDE SEQUENCE</scope>
    <source>
        <strain evidence="3">AP13</strain>
    </source>
</reference>
<feature type="region of interest" description="Disordered" evidence="1">
    <location>
        <begin position="17"/>
        <end position="85"/>
    </location>
</feature>
<dbReference type="AlphaFoldDB" id="A0A8T0RAI4"/>
<gene>
    <name evidence="3" type="ORF">PVAP13_6KG089900</name>
</gene>
<accession>A0A8T0RAI4</accession>